<dbReference type="AlphaFoldDB" id="A0A162V5W7"/>
<reference evidence="2" key="1">
    <citation type="submission" date="2015-06" db="EMBL/GenBank/DDBJ databases">
        <title>Expansion of signal transduction pathways in fungi by whole-genome duplication.</title>
        <authorList>
            <consortium name="DOE Joint Genome Institute"/>
            <person name="Corrochano L.M."/>
            <person name="Kuo A."/>
            <person name="Marcet-Houben M."/>
            <person name="Polaino S."/>
            <person name="Salamov A."/>
            <person name="Villalobos J.M."/>
            <person name="Alvarez M.I."/>
            <person name="Avalos J."/>
            <person name="Benito E.P."/>
            <person name="Benoit I."/>
            <person name="Burger G."/>
            <person name="Camino L.P."/>
            <person name="Canovas D."/>
            <person name="Cerda-Olmedo E."/>
            <person name="Cheng J.-F."/>
            <person name="Dominguez A."/>
            <person name="Elias M."/>
            <person name="Eslava A.P."/>
            <person name="Glaser F."/>
            <person name="Grimwood J."/>
            <person name="Gutierrez G."/>
            <person name="Heitman J."/>
            <person name="Henrissat B."/>
            <person name="Iturriaga E.A."/>
            <person name="Lang B.F."/>
            <person name="Lavin J.L."/>
            <person name="Lee S."/>
            <person name="Li W."/>
            <person name="Lindquist E."/>
            <person name="Lopez-Garcia S."/>
            <person name="Luque E.M."/>
            <person name="Marcos A.T."/>
            <person name="Martin J."/>
            <person name="McCluskey K."/>
            <person name="Medina H.R."/>
            <person name="Miralles-Duran A."/>
            <person name="Miyazaki A."/>
            <person name="Munoz-Torres E."/>
            <person name="Oguiza J.A."/>
            <person name="Ohm R."/>
            <person name="Olmedo M."/>
            <person name="Orejas M."/>
            <person name="Ortiz-Castellanos L."/>
            <person name="Pisabarro A.G."/>
            <person name="Rodriguez-Romero J."/>
            <person name="Ruiz-Herrera J."/>
            <person name="Ruiz-Vazquez R."/>
            <person name="Sanz C."/>
            <person name="Schackwitz W."/>
            <person name="Schmutz J."/>
            <person name="Shahriari M."/>
            <person name="Shelest E."/>
            <person name="Silva-Franco F."/>
            <person name="Soanes D."/>
            <person name="Syed K."/>
            <person name="Tagua V.G."/>
            <person name="Talbot N.J."/>
            <person name="Thon M."/>
            <person name="De vries R.P."/>
            <person name="Wiebenga A."/>
            <person name="Yadav J.S."/>
            <person name="Braun E.L."/>
            <person name="Baker S."/>
            <person name="Garre V."/>
            <person name="Horwitz B."/>
            <person name="Torres-Martinez S."/>
            <person name="Idnurm A."/>
            <person name="Herrera-Estrella A."/>
            <person name="Gabaldon T."/>
            <person name="Grigoriev I.V."/>
        </authorList>
    </citation>
    <scope>NUCLEOTIDE SEQUENCE [LARGE SCALE GENOMIC DNA]</scope>
    <source>
        <strain evidence="2">NRRL 1555(-)</strain>
    </source>
</reference>
<evidence type="ECO:0000313" key="1">
    <source>
        <dbReference type="EMBL" id="OAD80212.1"/>
    </source>
</evidence>
<organism evidence="1 2">
    <name type="scientific">Phycomyces blakesleeanus (strain ATCC 8743b / DSM 1359 / FGSC 10004 / NBRC 33097 / NRRL 1555)</name>
    <dbReference type="NCBI Taxonomy" id="763407"/>
    <lineage>
        <taxon>Eukaryota</taxon>
        <taxon>Fungi</taxon>
        <taxon>Fungi incertae sedis</taxon>
        <taxon>Mucoromycota</taxon>
        <taxon>Mucoromycotina</taxon>
        <taxon>Mucoromycetes</taxon>
        <taxon>Mucorales</taxon>
        <taxon>Phycomycetaceae</taxon>
        <taxon>Phycomyces</taxon>
    </lineage>
</organism>
<dbReference type="RefSeq" id="XP_018298252.1">
    <property type="nucleotide sequence ID" value="XM_018427632.1"/>
</dbReference>
<accession>A0A162V5W7</accession>
<evidence type="ECO:0000313" key="2">
    <source>
        <dbReference type="Proteomes" id="UP000077315"/>
    </source>
</evidence>
<feature type="non-terminal residue" evidence="1">
    <location>
        <position position="52"/>
    </location>
</feature>
<name>A0A162V5W7_PHYB8</name>
<dbReference type="OrthoDB" id="2279614at2759"/>
<keyword evidence="2" id="KW-1185">Reference proteome</keyword>
<sequence>DSKCCAIHIMKRQPDFANQKLTLEKIVEDSGPKFELYPKYHCECNWIKRYWG</sequence>
<dbReference type="InParanoid" id="A0A162V5W7"/>
<gene>
    <name evidence="1" type="ORF">PHYBLDRAFT_101264</name>
</gene>
<dbReference type="VEuPathDB" id="FungiDB:PHYBLDRAFT_101264"/>
<dbReference type="Proteomes" id="UP000077315">
    <property type="component" value="Unassembled WGS sequence"/>
</dbReference>
<proteinExistence type="predicted"/>
<dbReference type="GeneID" id="28988538"/>
<dbReference type="EMBL" id="KV440972">
    <property type="protein sequence ID" value="OAD80212.1"/>
    <property type="molecule type" value="Genomic_DNA"/>
</dbReference>
<protein>
    <submittedName>
        <fullName evidence="1">Uncharacterized protein</fullName>
    </submittedName>
</protein>
<feature type="non-terminal residue" evidence="1">
    <location>
        <position position="1"/>
    </location>
</feature>